<evidence type="ECO:0000313" key="6">
    <source>
        <dbReference type="Proteomes" id="UP000237271"/>
    </source>
</evidence>
<keyword evidence="2" id="KW-0539">Nucleus</keyword>
<dbReference type="Proteomes" id="UP000237271">
    <property type="component" value="Unassembled WGS sequence"/>
</dbReference>
<dbReference type="Pfam" id="PF24626">
    <property type="entry name" value="SH3_Tf2-1"/>
    <property type="match status" value="1"/>
</dbReference>
<dbReference type="SUPFAM" id="SSF54160">
    <property type="entry name" value="Chromo domain-like"/>
    <property type="match status" value="1"/>
</dbReference>
<evidence type="ECO:0000259" key="4">
    <source>
        <dbReference type="PROSITE" id="PS50013"/>
    </source>
</evidence>
<dbReference type="CDD" id="cd00024">
    <property type="entry name" value="CD_CSD"/>
    <property type="match status" value="1"/>
</dbReference>
<evidence type="ECO:0000256" key="1">
    <source>
        <dbReference type="ARBA" id="ARBA00004123"/>
    </source>
</evidence>
<dbReference type="Pfam" id="PF00385">
    <property type="entry name" value="Chromo"/>
    <property type="match status" value="1"/>
</dbReference>
<comment type="subcellular location">
    <subcellularLocation>
        <location evidence="1">Nucleus</location>
    </subcellularLocation>
</comment>
<dbReference type="EMBL" id="NCKW01003787">
    <property type="protein sequence ID" value="POM75505.1"/>
    <property type="molecule type" value="Genomic_DNA"/>
</dbReference>
<dbReference type="PROSITE" id="PS50013">
    <property type="entry name" value="CHROMO_2"/>
    <property type="match status" value="1"/>
</dbReference>
<reference evidence="5 6" key="1">
    <citation type="journal article" date="2017" name="Genome Biol. Evol.">
        <title>Phytophthora megakarya and P. palmivora, closely related causal agents of cacao black pod rot, underwent increases in genome sizes and gene numbers by different mechanisms.</title>
        <authorList>
            <person name="Ali S.S."/>
            <person name="Shao J."/>
            <person name="Lary D.J."/>
            <person name="Kronmiller B."/>
            <person name="Shen D."/>
            <person name="Strem M.D."/>
            <person name="Amoako-Attah I."/>
            <person name="Akrofi A.Y."/>
            <person name="Begoude B.A."/>
            <person name="Ten Hoopen G.M."/>
            <person name="Coulibaly K."/>
            <person name="Kebe B.I."/>
            <person name="Melnick R.L."/>
            <person name="Guiltinan M.J."/>
            <person name="Tyler B.M."/>
            <person name="Meinhardt L.W."/>
            <person name="Bailey B.A."/>
        </authorList>
    </citation>
    <scope>NUCLEOTIDE SEQUENCE [LARGE SCALE GENOMIC DNA]</scope>
    <source>
        <strain evidence="6">sbr112.9</strain>
    </source>
</reference>
<feature type="domain" description="Chromo" evidence="4">
    <location>
        <begin position="188"/>
        <end position="235"/>
    </location>
</feature>
<dbReference type="PROSITE" id="PS00598">
    <property type="entry name" value="CHROMO_1"/>
    <property type="match status" value="1"/>
</dbReference>
<proteinExistence type="predicted"/>
<feature type="region of interest" description="Disordered" evidence="3">
    <location>
        <begin position="80"/>
        <end position="133"/>
    </location>
</feature>
<dbReference type="InterPro" id="IPR000953">
    <property type="entry name" value="Chromo/chromo_shadow_dom"/>
</dbReference>
<keyword evidence="6" id="KW-1185">Reference proteome</keyword>
<feature type="compositionally biased region" description="Polar residues" evidence="3">
    <location>
        <begin position="92"/>
        <end position="105"/>
    </location>
</feature>
<sequence>MAPAQDKQKEYSDKKILLDTKNLPLKVVSSVESNKLKHRFIGPFAVLVRHGAAYTIDLKKSIATHRTFYVGRLKRYHDVLGPPSQMEGGHGESSSPRNQAESSGQPELPVSKSVHDTQTGIHASHTKGMMVPNGKNLGKNYTHKPSGKNLGKNNTHKPIGTSNPAAHKRASDQIAPPAPLDRNGELHYHVERVVQERRRSGKRQLLVKWRGYPSSQNSWEPKARLRVSRPKLLRSGINNSRGVNSPRLLSCLTVYGRITVYGPWIDGTVPALILSAGLRLQSKSLH</sequence>
<protein>
    <recommendedName>
        <fullName evidence="4">Chromo domain-containing protein</fullName>
    </recommendedName>
</protein>
<dbReference type="AlphaFoldDB" id="A0A2P4YCG8"/>
<dbReference type="InterPro" id="IPR023780">
    <property type="entry name" value="Chromo_domain"/>
</dbReference>
<dbReference type="SMART" id="SM00298">
    <property type="entry name" value="CHROMO"/>
    <property type="match status" value="1"/>
</dbReference>
<dbReference type="InterPro" id="IPR023779">
    <property type="entry name" value="Chromodomain_CS"/>
</dbReference>
<dbReference type="InterPro" id="IPR056924">
    <property type="entry name" value="SH3_Tf2-1"/>
</dbReference>
<gene>
    <name evidence="5" type="ORF">PHPALM_7384</name>
</gene>
<dbReference type="InterPro" id="IPR016197">
    <property type="entry name" value="Chromo-like_dom_sf"/>
</dbReference>
<dbReference type="OrthoDB" id="5376140at2759"/>
<accession>A0A2P4YCG8</accession>
<name>A0A2P4YCG8_9STRA</name>
<evidence type="ECO:0000256" key="2">
    <source>
        <dbReference type="ARBA" id="ARBA00023242"/>
    </source>
</evidence>
<dbReference type="Gene3D" id="2.40.50.40">
    <property type="match status" value="1"/>
</dbReference>
<comment type="caution">
    <text evidence="5">The sequence shown here is derived from an EMBL/GenBank/DDBJ whole genome shotgun (WGS) entry which is preliminary data.</text>
</comment>
<evidence type="ECO:0000256" key="3">
    <source>
        <dbReference type="SAM" id="MobiDB-lite"/>
    </source>
</evidence>
<dbReference type="GO" id="GO:0005634">
    <property type="term" value="C:nucleus"/>
    <property type="evidence" value="ECO:0007669"/>
    <property type="project" value="UniProtKB-SubCell"/>
</dbReference>
<organism evidence="5 6">
    <name type="scientific">Phytophthora palmivora</name>
    <dbReference type="NCBI Taxonomy" id="4796"/>
    <lineage>
        <taxon>Eukaryota</taxon>
        <taxon>Sar</taxon>
        <taxon>Stramenopiles</taxon>
        <taxon>Oomycota</taxon>
        <taxon>Peronosporomycetes</taxon>
        <taxon>Peronosporales</taxon>
        <taxon>Peronosporaceae</taxon>
        <taxon>Phytophthora</taxon>
    </lineage>
</organism>
<evidence type="ECO:0000313" key="5">
    <source>
        <dbReference type="EMBL" id="POM75505.1"/>
    </source>
</evidence>